<comment type="caution">
    <text evidence="1">The sequence shown here is derived from an EMBL/GenBank/DDBJ whole genome shotgun (WGS) entry which is preliminary data.</text>
</comment>
<organism evidence="1 2">
    <name type="scientific">Racocetra persica</name>
    <dbReference type="NCBI Taxonomy" id="160502"/>
    <lineage>
        <taxon>Eukaryota</taxon>
        <taxon>Fungi</taxon>
        <taxon>Fungi incertae sedis</taxon>
        <taxon>Mucoromycota</taxon>
        <taxon>Glomeromycotina</taxon>
        <taxon>Glomeromycetes</taxon>
        <taxon>Diversisporales</taxon>
        <taxon>Gigasporaceae</taxon>
        <taxon>Racocetra</taxon>
    </lineage>
</organism>
<gene>
    <name evidence="1" type="ORF">RPERSI_LOCUS18853</name>
</gene>
<evidence type="ECO:0000313" key="1">
    <source>
        <dbReference type="EMBL" id="CAG8789240.1"/>
    </source>
</evidence>
<sequence>CCSTIPGNVRNWWNEKFSKFFKSNSPVRPQRPPFASRELMKDPSYRAKTMRDLHRRISAAVHDYHQKTPFEMKTTWESYFGVTELTLSPTLEIDESQLEENSTINSLIDKYQETDNEISNSLIKSIKIQEDSSSLVKQILKDIKVLRAILREPDENLSDM</sequence>
<evidence type="ECO:0000313" key="2">
    <source>
        <dbReference type="Proteomes" id="UP000789920"/>
    </source>
</evidence>
<dbReference type="Proteomes" id="UP000789920">
    <property type="component" value="Unassembled WGS sequence"/>
</dbReference>
<proteinExistence type="predicted"/>
<feature type="non-terminal residue" evidence="1">
    <location>
        <position position="1"/>
    </location>
</feature>
<dbReference type="EMBL" id="CAJVQC010050572">
    <property type="protein sequence ID" value="CAG8789240.1"/>
    <property type="molecule type" value="Genomic_DNA"/>
</dbReference>
<keyword evidence="2" id="KW-1185">Reference proteome</keyword>
<protein>
    <submittedName>
        <fullName evidence="1">12308_t:CDS:1</fullName>
    </submittedName>
</protein>
<name>A0ACA9RF69_9GLOM</name>
<accession>A0ACA9RF69</accession>
<reference evidence="1" key="1">
    <citation type="submission" date="2021-06" db="EMBL/GenBank/DDBJ databases">
        <authorList>
            <person name="Kallberg Y."/>
            <person name="Tangrot J."/>
            <person name="Rosling A."/>
        </authorList>
    </citation>
    <scope>NUCLEOTIDE SEQUENCE</scope>
    <source>
        <strain evidence="1">MA461A</strain>
    </source>
</reference>